<organism evidence="1 2">
    <name type="scientific">Leptospira ilyithenensis</name>
    <dbReference type="NCBI Taxonomy" id="2484901"/>
    <lineage>
        <taxon>Bacteria</taxon>
        <taxon>Pseudomonadati</taxon>
        <taxon>Spirochaetota</taxon>
        <taxon>Spirochaetia</taxon>
        <taxon>Leptospirales</taxon>
        <taxon>Leptospiraceae</taxon>
        <taxon>Leptospira</taxon>
    </lineage>
</organism>
<dbReference type="AlphaFoldDB" id="A0A4R9LV71"/>
<gene>
    <name evidence="1" type="ORF">EHS11_06515</name>
</gene>
<protein>
    <submittedName>
        <fullName evidence="1">Uncharacterized protein</fullName>
    </submittedName>
</protein>
<reference evidence="1" key="1">
    <citation type="journal article" date="2019" name="PLoS Negl. Trop. Dis.">
        <title>Revisiting the worldwide diversity of Leptospira species in the environment.</title>
        <authorList>
            <person name="Vincent A.T."/>
            <person name="Schiettekatte O."/>
            <person name="Bourhy P."/>
            <person name="Veyrier F.J."/>
            <person name="Picardeau M."/>
        </authorList>
    </citation>
    <scope>NUCLEOTIDE SEQUENCE [LARGE SCALE GENOMIC DNA]</scope>
    <source>
        <strain evidence="1">201400974</strain>
    </source>
</reference>
<dbReference type="OrthoDB" id="342225at2"/>
<dbReference type="EMBL" id="RQHV01000038">
    <property type="protein sequence ID" value="TGN11736.1"/>
    <property type="molecule type" value="Genomic_DNA"/>
</dbReference>
<dbReference type="Proteomes" id="UP000298264">
    <property type="component" value="Unassembled WGS sequence"/>
</dbReference>
<comment type="caution">
    <text evidence="1">The sequence shown here is derived from an EMBL/GenBank/DDBJ whole genome shotgun (WGS) entry which is preliminary data.</text>
</comment>
<evidence type="ECO:0000313" key="1">
    <source>
        <dbReference type="EMBL" id="TGN11736.1"/>
    </source>
</evidence>
<name>A0A4R9LV71_9LEPT</name>
<evidence type="ECO:0000313" key="2">
    <source>
        <dbReference type="Proteomes" id="UP000298264"/>
    </source>
</evidence>
<sequence>MSEYLIIFTILILSHSDLKLLYEKVNVKTKTSLERKEFTFPNSQNGFVSLTKKTEELKQNEPTRECLYDLSEDGGGFLGKLAKMEKKPLPKNIFDLADLCKLTVIKY</sequence>
<accession>A0A4R9LV71</accession>
<proteinExistence type="predicted"/>
<dbReference type="RefSeq" id="WP_135763583.1">
    <property type="nucleotide sequence ID" value="NZ_RQHV01000038.1"/>
</dbReference>
<keyword evidence="2" id="KW-1185">Reference proteome</keyword>